<organism evidence="2 3">
    <name type="scientific">Eragrostis curvula</name>
    <name type="common">weeping love grass</name>
    <dbReference type="NCBI Taxonomy" id="38414"/>
    <lineage>
        <taxon>Eukaryota</taxon>
        <taxon>Viridiplantae</taxon>
        <taxon>Streptophyta</taxon>
        <taxon>Embryophyta</taxon>
        <taxon>Tracheophyta</taxon>
        <taxon>Spermatophyta</taxon>
        <taxon>Magnoliopsida</taxon>
        <taxon>Liliopsida</taxon>
        <taxon>Poales</taxon>
        <taxon>Poaceae</taxon>
        <taxon>PACMAD clade</taxon>
        <taxon>Chloridoideae</taxon>
        <taxon>Eragrostideae</taxon>
        <taxon>Eragrostidinae</taxon>
        <taxon>Eragrostis</taxon>
    </lineage>
</organism>
<dbReference type="EMBL" id="RWGY01000013">
    <property type="protein sequence ID" value="TVU27381.1"/>
    <property type="molecule type" value="Genomic_DNA"/>
</dbReference>
<protein>
    <submittedName>
        <fullName evidence="2">Uncharacterized protein</fullName>
    </submittedName>
</protein>
<reference evidence="2 3" key="1">
    <citation type="journal article" date="2019" name="Sci. Rep.">
        <title>A high-quality genome of Eragrostis curvula grass provides insights into Poaceae evolution and supports new strategies to enhance forage quality.</title>
        <authorList>
            <person name="Carballo J."/>
            <person name="Santos B.A.C.M."/>
            <person name="Zappacosta D."/>
            <person name="Garbus I."/>
            <person name="Selva J.P."/>
            <person name="Gallo C.A."/>
            <person name="Diaz A."/>
            <person name="Albertini E."/>
            <person name="Caccamo M."/>
            <person name="Echenique V."/>
        </authorList>
    </citation>
    <scope>NUCLEOTIDE SEQUENCE [LARGE SCALE GENOMIC DNA]</scope>
    <source>
        <strain evidence="3">cv. Victoria</strain>
        <tissue evidence="2">Leaf</tissue>
    </source>
</reference>
<sequence>MDVTKQRSATGGSSRAACSLPWIDEAAVRPGAEFAGVDQRNSERATGTYCSGNPAPLAACHAILPLASCWGPTRLPAATSCWTLAEHDLTSVEFRRTYLGLRKSLHWLQRELGDSAPRQMERDKQKAKASRPYGVQRFSLDLERSWSQTTSRAP</sequence>
<evidence type="ECO:0000313" key="2">
    <source>
        <dbReference type="EMBL" id="TVU27381.1"/>
    </source>
</evidence>
<dbReference type="AlphaFoldDB" id="A0A5J9UVN3"/>
<accession>A0A5J9UVN3</accession>
<evidence type="ECO:0000256" key="1">
    <source>
        <dbReference type="SAM" id="MobiDB-lite"/>
    </source>
</evidence>
<evidence type="ECO:0000313" key="3">
    <source>
        <dbReference type="Proteomes" id="UP000324897"/>
    </source>
</evidence>
<name>A0A5J9UVN3_9POAL</name>
<feature type="region of interest" description="Disordered" evidence="1">
    <location>
        <begin position="115"/>
        <end position="136"/>
    </location>
</feature>
<proteinExistence type="predicted"/>
<comment type="caution">
    <text evidence="2">The sequence shown here is derived from an EMBL/GenBank/DDBJ whole genome shotgun (WGS) entry which is preliminary data.</text>
</comment>
<feature type="non-terminal residue" evidence="2">
    <location>
        <position position="1"/>
    </location>
</feature>
<dbReference type="Gramene" id="TVU27381">
    <property type="protein sequence ID" value="TVU27381"/>
    <property type="gene ID" value="EJB05_29989"/>
</dbReference>
<dbReference type="Proteomes" id="UP000324897">
    <property type="component" value="Chromosome 2"/>
</dbReference>
<feature type="compositionally biased region" description="Basic and acidic residues" evidence="1">
    <location>
        <begin position="115"/>
        <end position="126"/>
    </location>
</feature>
<gene>
    <name evidence="2" type="ORF">EJB05_29989</name>
</gene>
<keyword evidence="3" id="KW-1185">Reference proteome</keyword>